<dbReference type="GO" id="GO:0071949">
    <property type="term" value="F:FAD binding"/>
    <property type="evidence" value="ECO:0007669"/>
    <property type="project" value="InterPro"/>
</dbReference>
<dbReference type="InterPro" id="IPR006094">
    <property type="entry name" value="Oxid_FAD_bind_N"/>
</dbReference>
<dbReference type="GO" id="GO:0008609">
    <property type="term" value="F:alkylglycerone-phosphate synthase activity"/>
    <property type="evidence" value="ECO:0007669"/>
    <property type="project" value="InterPro"/>
</dbReference>
<dbReference type="Gene3D" id="3.30.160.650">
    <property type="match status" value="1"/>
</dbReference>
<dbReference type="PROSITE" id="PS51387">
    <property type="entry name" value="FAD_PCMH"/>
    <property type="match status" value="1"/>
</dbReference>
<dbReference type="PANTHER" id="PTHR46568:SF1">
    <property type="entry name" value="ALKYLDIHYDROXYACETONEPHOSPHATE SYNTHASE, PEROXISOMAL"/>
    <property type="match status" value="1"/>
</dbReference>
<dbReference type="InterPro" id="IPR025650">
    <property type="entry name" value="Alkyl-DHAP_Synthase"/>
</dbReference>
<evidence type="ECO:0000313" key="3">
    <source>
        <dbReference type="EMBL" id="SVB65764.1"/>
    </source>
</evidence>
<dbReference type="InterPro" id="IPR036318">
    <property type="entry name" value="FAD-bd_PCMH-like_sf"/>
</dbReference>
<dbReference type="PANTHER" id="PTHR46568">
    <property type="entry name" value="ALKYLDIHYDROXYACETONEPHOSPHATE SYNTHASE, PEROXISOMAL"/>
    <property type="match status" value="1"/>
</dbReference>
<dbReference type="Gene3D" id="3.30.70.3450">
    <property type="match status" value="1"/>
</dbReference>
<dbReference type="UniPathway" id="UPA00781"/>
<sequence length="389" mass="43683">MLVPSLIVAIAAIVLLLLILTSKRSTAKPEAYYDLSEAERYLHKWGYVDTRFEFDDPRSVKVTGNRYPISGFRMPHLVPFVEEMLGFSIRPEDMVEGNQTHDIPKPNIEDNFFQAVETQFKPEQFSINERDRLVHSHGQLSVGEIYRILYGASLERVVDLVFFPESEEDVKEIIKLANKHNVCLIPYGGGTNVSGALAIPTEEERMVVSVDMQRMNRILWIDKENFQACIEAGIRGKQLEKLLSGEGYTSGHDPDSIEFSTLGGWIATNASGMKKNKYGNIEDIVIEATLVTPTGNIETKCITPRNSTGIRPQVFLFGSEGNLGIITKAIIKIHLEPEARKFGSLVFPNFEHGVRFLKDLRQNGTLPASVRLVNNNEFRFGQALKPSPT</sequence>
<accession>A0A382FTP9</accession>
<dbReference type="EMBL" id="UINC01051511">
    <property type="protein sequence ID" value="SVB65764.1"/>
    <property type="molecule type" value="Genomic_DNA"/>
</dbReference>
<evidence type="ECO:0000259" key="2">
    <source>
        <dbReference type="PROSITE" id="PS51387"/>
    </source>
</evidence>
<name>A0A382FTP9_9ZZZZ</name>
<dbReference type="InterPro" id="IPR016169">
    <property type="entry name" value="FAD-bd_PCMH_sub2"/>
</dbReference>
<dbReference type="InterPro" id="IPR016166">
    <property type="entry name" value="FAD-bd_PCMH"/>
</dbReference>
<evidence type="ECO:0000256" key="1">
    <source>
        <dbReference type="ARBA" id="ARBA00008000"/>
    </source>
</evidence>
<dbReference type="Gene3D" id="3.30.465.10">
    <property type="match status" value="1"/>
</dbReference>
<dbReference type="InterPro" id="IPR004113">
    <property type="entry name" value="FAD-bd_oxidored_4_C"/>
</dbReference>
<feature type="domain" description="FAD-binding PCMH-type" evidence="2">
    <location>
        <begin position="154"/>
        <end position="336"/>
    </location>
</feature>
<dbReference type="AlphaFoldDB" id="A0A382FTP9"/>
<dbReference type="Pfam" id="PF01565">
    <property type="entry name" value="FAD_binding_4"/>
    <property type="match status" value="1"/>
</dbReference>
<dbReference type="SUPFAM" id="SSF56176">
    <property type="entry name" value="FAD-binding/transporter-associated domain-like"/>
    <property type="match status" value="1"/>
</dbReference>
<dbReference type="GO" id="GO:0005777">
    <property type="term" value="C:peroxisome"/>
    <property type="evidence" value="ECO:0007669"/>
    <property type="project" value="UniProtKB-ARBA"/>
</dbReference>
<dbReference type="Pfam" id="PF02913">
    <property type="entry name" value="FAD-oxidase_C"/>
    <property type="match status" value="1"/>
</dbReference>
<protein>
    <recommendedName>
        <fullName evidence="2">FAD-binding PCMH-type domain-containing protein</fullName>
    </recommendedName>
</protein>
<gene>
    <name evidence="3" type="ORF">METZ01_LOCUS218618</name>
</gene>
<proteinExistence type="inferred from homology"/>
<comment type="similarity">
    <text evidence="1">Belongs to the FAD-binding oxidoreductase/transferase type 4 family.</text>
</comment>
<dbReference type="GO" id="GO:0008611">
    <property type="term" value="P:ether lipid biosynthetic process"/>
    <property type="evidence" value="ECO:0007669"/>
    <property type="project" value="UniProtKB-UniPathway"/>
</dbReference>
<feature type="non-terminal residue" evidence="3">
    <location>
        <position position="389"/>
    </location>
</feature>
<reference evidence="3" key="1">
    <citation type="submission" date="2018-05" db="EMBL/GenBank/DDBJ databases">
        <authorList>
            <person name="Lanie J.A."/>
            <person name="Ng W.-L."/>
            <person name="Kazmierczak K.M."/>
            <person name="Andrzejewski T.M."/>
            <person name="Davidsen T.M."/>
            <person name="Wayne K.J."/>
            <person name="Tettelin H."/>
            <person name="Glass J.I."/>
            <person name="Rusch D."/>
            <person name="Podicherti R."/>
            <person name="Tsui H.-C.T."/>
            <person name="Winkler M.E."/>
        </authorList>
    </citation>
    <scope>NUCLEOTIDE SEQUENCE</scope>
</reference>
<organism evidence="3">
    <name type="scientific">marine metagenome</name>
    <dbReference type="NCBI Taxonomy" id="408172"/>
    <lineage>
        <taxon>unclassified sequences</taxon>
        <taxon>metagenomes</taxon>
        <taxon>ecological metagenomes</taxon>
    </lineage>
</organism>